<reference evidence="1" key="1">
    <citation type="submission" date="2020-05" db="EMBL/GenBank/DDBJ databases">
        <title>Large-scale comparative analyses of tick genomes elucidate their genetic diversity and vector capacities.</title>
        <authorList>
            <person name="Jia N."/>
            <person name="Wang J."/>
            <person name="Shi W."/>
            <person name="Du L."/>
            <person name="Sun Y."/>
            <person name="Zhan W."/>
            <person name="Jiang J."/>
            <person name="Wang Q."/>
            <person name="Zhang B."/>
            <person name="Ji P."/>
            <person name="Sakyi L.B."/>
            <person name="Cui X."/>
            <person name="Yuan T."/>
            <person name="Jiang B."/>
            <person name="Yang W."/>
            <person name="Lam T.T.-Y."/>
            <person name="Chang Q."/>
            <person name="Ding S."/>
            <person name="Wang X."/>
            <person name="Zhu J."/>
            <person name="Ruan X."/>
            <person name="Zhao L."/>
            <person name="Wei J."/>
            <person name="Que T."/>
            <person name="Du C."/>
            <person name="Cheng J."/>
            <person name="Dai P."/>
            <person name="Han X."/>
            <person name="Huang E."/>
            <person name="Gao Y."/>
            <person name="Liu J."/>
            <person name="Shao H."/>
            <person name="Ye R."/>
            <person name="Li L."/>
            <person name="Wei W."/>
            <person name="Wang X."/>
            <person name="Wang C."/>
            <person name="Yang T."/>
            <person name="Huo Q."/>
            <person name="Li W."/>
            <person name="Guo W."/>
            <person name="Chen H."/>
            <person name="Zhou L."/>
            <person name="Ni X."/>
            <person name="Tian J."/>
            <person name="Zhou Y."/>
            <person name="Sheng Y."/>
            <person name="Liu T."/>
            <person name="Pan Y."/>
            <person name="Xia L."/>
            <person name="Li J."/>
            <person name="Zhao F."/>
            <person name="Cao W."/>
        </authorList>
    </citation>
    <scope>NUCLEOTIDE SEQUENCE</scope>
    <source>
        <strain evidence="1">Dsil-2018</strain>
    </source>
</reference>
<sequence length="175" mass="19425">MRHSNLWHSNFECRTIEIRGHGHRSKAYSKSVGVPQGGRISPVLLNLAMHGLSVQLRKKSGGHCTMYTNDITVWMEPSGTLHTTAVQCQTIKQDLGIIAAYLVINVMATSSEKCCTFSREERHRNVKVCAYYRLVLGSNELPTESSKSSAFHFENGAAQLHRSRPFNQSGASCST</sequence>
<protein>
    <submittedName>
        <fullName evidence="1">Uncharacterized protein</fullName>
    </submittedName>
</protein>
<accession>A0ACB8C6R3</accession>
<dbReference type="EMBL" id="CM023477">
    <property type="protein sequence ID" value="KAH7936613.1"/>
    <property type="molecule type" value="Genomic_DNA"/>
</dbReference>
<evidence type="ECO:0000313" key="1">
    <source>
        <dbReference type="EMBL" id="KAH7936613.1"/>
    </source>
</evidence>
<name>A0ACB8C6R3_DERSI</name>
<evidence type="ECO:0000313" key="2">
    <source>
        <dbReference type="Proteomes" id="UP000821865"/>
    </source>
</evidence>
<gene>
    <name evidence="1" type="ORF">HPB49_001648</name>
</gene>
<organism evidence="1 2">
    <name type="scientific">Dermacentor silvarum</name>
    <name type="common">Tick</name>
    <dbReference type="NCBI Taxonomy" id="543639"/>
    <lineage>
        <taxon>Eukaryota</taxon>
        <taxon>Metazoa</taxon>
        <taxon>Ecdysozoa</taxon>
        <taxon>Arthropoda</taxon>
        <taxon>Chelicerata</taxon>
        <taxon>Arachnida</taxon>
        <taxon>Acari</taxon>
        <taxon>Parasitiformes</taxon>
        <taxon>Ixodida</taxon>
        <taxon>Ixodoidea</taxon>
        <taxon>Ixodidae</taxon>
        <taxon>Rhipicephalinae</taxon>
        <taxon>Dermacentor</taxon>
    </lineage>
</organism>
<comment type="caution">
    <text evidence="1">The sequence shown here is derived from an EMBL/GenBank/DDBJ whole genome shotgun (WGS) entry which is preliminary data.</text>
</comment>
<keyword evidence="2" id="KW-1185">Reference proteome</keyword>
<proteinExistence type="predicted"/>
<dbReference type="Proteomes" id="UP000821865">
    <property type="component" value="Chromosome 8"/>
</dbReference>